<sequence length="94" mass="10521">MGDSKAPDNSELAGTEGNVKESIKQREIDVREYRVRSTNFIERITGGIMSEERASAKLQQLLESRQAETSQRPERLCLCLKVARLSNTKKPKGG</sequence>
<proteinExistence type="predicted"/>
<keyword evidence="3" id="KW-1185">Reference proteome</keyword>
<accession>A0A261XSL2</accession>
<gene>
    <name evidence="2" type="ORF">BZG36_05684</name>
</gene>
<dbReference type="AlphaFoldDB" id="A0A261XSL2"/>
<feature type="region of interest" description="Disordered" evidence="1">
    <location>
        <begin position="1"/>
        <end position="25"/>
    </location>
</feature>
<comment type="caution">
    <text evidence="2">The sequence shown here is derived from an EMBL/GenBank/DDBJ whole genome shotgun (WGS) entry which is preliminary data.</text>
</comment>
<organism evidence="2 3">
    <name type="scientific">Bifiguratus adelaidae</name>
    <dbReference type="NCBI Taxonomy" id="1938954"/>
    <lineage>
        <taxon>Eukaryota</taxon>
        <taxon>Fungi</taxon>
        <taxon>Fungi incertae sedis</taxon>
        <taxon>Mucoromycota</taxon>
        <taxon>Mucoromycotina</taxon>
        <taxon>Endogonomycetes</taxon>
        <taxon>Endogonales</taxon>
        <taxon>Endogonales incertae sedis</taxon>
        <taxon>Bifiguratus</taxon>
    </lineage>
</organism>
<evidence type="ECO:0000313" key="2">
    <source>
        <dbReference type="EMBL" id="OZJ01359.1"/>
    </source>
</evidence>
<name>A0A261XSL2_9FUNG</name>
<evidence type="ECO:0000313" key="3">
    <source>
        <dbReference type="Proteomes" id="UP000242875"/>
    </source>
</evidence>
<protein>
    <submittedName>
        <fullName evidence="2">Uncharacterized protein</fullName>
    </submittedName>
</protein>
<dbReference type="Proteomes" id="UP000242875">
    <property type="component" value="Unassembled WGS sequence"/>
</dbReference>
<dbReference type="EMBL" id="MVBO01000466">
    <property type="protein sequence ID" value="OZJ01359.1"/>
    <property type="molecule type" value="Genomic_DNA"/>
</dbReference>
<reference evidence="2 3" key="1">
    <citation type="journal article" date="2017" name="Mycologia">
        <title>Bifiguratus adelaidae, gen. et sp. nov., a new member of Mucoromycotina in endophytic and soil-dwelling habitats.</title>
        <authorList>
            <person name="Torres-Cruz T.J."/>
            <person name="Billingsley Tobias T.L."/>
            <person name="Almatruk M."/>
            <person name="Hesse C."/>
            <person name="Kuske C.R."/>
            <person name="Desiro A."/>
            <person name="Benucci G.M."/>
            <person name="Bonito G."/>
            <person name="Stajich J.E."/>
            <person name="Dunlap C."/>
            <person name="Arnold A.E."/>
            <person name="Porras-Alfaro A."/>
        </authorList>
    </citation>
    <scope>NUCLEOTIDE SEQUENCE [LARGE SCALE GENOMIC DNA]</scope>
    <source>
        <strain evidence="2 3">AZ0501</strain>
    </source>
</reference>
<evidence type="ECO:0000256" key="1">
    <source>
        <dbReference type="SAM" id="MobiDB-lite"/>
    </source>
</evidence>